<name>A0A499UVN6_9ACTN</name>
<dbReference type="EMBL" id="AP019620">
    <property type="protein sequence ID" value="BBJ46024.1"/>
    <property type="molecule type" value="Genomic_DNA"/>
</dbReference>
<dbReference type="AlphaFoldDB" id="A0A499UVN6"/>
<proteinExistence type="predicted"/>
<evidence type="ECO:0000313" key="2">
    <source>
        <dbReference type="EMBL" id="BBJ46024.1"/>
    </source>
</evidence>
<protein>
    <submittedName>
        <fullName evidence="2">Uncharacterized protein</fullName>
    </submittedName>
</protein>
<sequence>MTAAADEPGRRSEGQEAAVKPGHRRHRHPHRTEVRMALLKGAGIGGTPHHSLLGRAPETGSLNKVPVGRSGQAARVSSIRPNRRA</sequence>
<gene>
    <name evidence="2" type="ORF">SSPO_087420</name>
</gene>
<accession>A0A499UVN6</accession>
<evidence type="ECO:0000313" key="3">
    <source>
        <dbReference type="Proteomes" id="UP000463951"/>
    </source>
</evidence>
<reference evidence="2 3" key="1">
    <citation type="journal article" date="2020" name="Int. J. Syst. Evol. Microbiol.">
        <title>Reclassification of Streptomyces castelarensis and Streptomyces sporoclivatus as later heterotypic synonyms of Streptomyces antimycoticus.</title>
        <authorList>
            <person name="Komaki H."/>
            <person name="Tamura T."/>
        </authorList>
    </citation>
    <scope>NUCLEOTIDE SEQUENCE [LARGE SCALE GENOMIC DNA]</scope>
    <source>
        <strain evidence="2 3">NBRC 100767</strain>
    </source>
</reference>
<feature type="compositionally biased region" description="Basic residues" evidence="1">
    <location>
        <begin position="21"/>
        <end position="30"/>
    </location>
</feature>
<dbReference type="Proteomes" id="UP000463951">
    <property type="component" value="Chromosome"/>
</dbReference>
<feature type="region of interest" description="Disordered" evidence="1">
    <location>
        <begin position="1"/>
        <end position="85"/>
    </location>
</feature>
<evidence type="ECO:0000256" key="1">
    <source>
        <dbReference type="SAM" id="MobiDB-lite"/>
    </source>
</evidence>
<organism evidence="2 3">
    <name type="scientific">Streptomyces antimycoticus</name>
    <dbReference type="NCBI Taxonomy" id="68175"/>
    <lineage>
        <taxon>Bacteria</taxon>
        <taxon>Bacillati</taxon>
        <taxon>Actinomycetota</taxon>
        <taxon>Actinomycetes</taxon>
        <taxon>Kitasatosporales</taxon>
        <taxon>Streptomycetaceae</taxon>
        <taxon>Streptomyces</taxon>
        <taxon>Streptomyces violaceusniger group</taxon>
    </lineage>
</organism>